<protein>
    <submittedName>
        <fullName evidence="1">Uncharacterized protein</fullName>
    </submittedName>
</protein>
<comment type="caution">
    <text evidence="1">The sequence shown here is derived from an EMBL/GenBank/DDBJ whole genome shotgun (WGS) entry which is preliminary data.</text>
</comment>
<gene>
    <name evidence="1" type="ORF">V6X73_03325</name>
</gene>
<dbReference type="EMBL" id="JBAKFM010000001">
    <property type="protein sequence ID" value="MEX0468762.1"/>
    <property type="molecule type" value="Genomic_DNA"/>
</dbReference>
<evidence type="ECO:0000313" key="1">
    <source>
        <dbReference type="EMBL" id="MEX0468762.1"/>
    </source>
</evidence>
<proteinExistence type="predicted"/>
<sequence>MLKTCKSLSLSAAWRDRRPKDMHPKLLAAVRLHLAVLHAAIDEQDLKQAFADRLSPLYDPSVPFPAKAPAESPAEALEDAGTDHRGTRLPCGWRVELGYGWRLEFVFKDGQAWGVSLESGEPLR</sequence>
<dbReference type="RefSeq" id="WP_367957729.1">
    <property type="nucleotide sequence ID" value="NZ_JBAKFH010000006.1"/>
</dbReference>
<accession>A0ABV3TAW2</accession>
<dbReference type="Proteomes" id="UP001556709">
    <property type="component" value="Unassembled WGS sequence"/>
</dbReference>
<name>A0ABV3TAW2_9GAMM</name>
<evidence type="ECO:0000313" key="2">
    <source>
        <dbReference type="Proteomes" id="UP001556709"/>
    </source>
</evidence>
<reference evidence="1 2" key="1">
    <citation type="submission" date="2024-02" db="EMBL/GenBank/DDBJ databases">
        <title>New especies of Spiribacter isolated from saline water.</title>
        <authorList>
            <person name="Leon M.J."/>
            <person name="De La Haba R."/>
            <person name="Sanchez-Porro C."/>
            <person name="Ventosa A."/>
        </authorList>
    </citation>
    <scope>NUCLEOTIDE SEQUENCE [LARGE SCALE GENOMIC DNA]</scope>
    <source>
        <strain evidence="2">ag22IC6-390</strain>
    </source>
</reference>
<keyword evidence="2" id="KW-1185">Reference proteome</keyword>
<organism evidence="1 2">
    <name type="scientific">Spiribacter pallidus</name>
    <dbReference type="NCBI Taxonomy" id="1987936"/>
    <lineage>
        <taxon>Bacteria</taxon>
        <taxon>Pseudomonadati</taxon>
        <taxon>Pseudomonadota</taxon>
        <taxon>Gammaproteobacteria</taxon>
        <taxon>Chromatiales</taxon>
        <taxon>Ectothiorhodospiraceae</taxon>
        <taxon>Spiribacter</taxon>
    </lineage>
</organism>